<dbReference type="Pfam" id="PF04893">
    <property type="entry name" value="Yip1"/>
    <property type="match status" value="1"/>
</dbReference>
<comment type="caution">
    <text evidence="11">Lacks conserved residue(s) required for the propagation of feature annotation.</text>
</comment>
<dbReference type="InterPro" id="IPR005772">
    <property type="entry name" value="ATPase_V1-cplx_fsu_euk"/>
</dbReference>
<dbReference type="InterPro" id="IPR036906">
    <property type="entry name" value="ATPase_V1_fsu_sf"/>
</dbReference>
<feature type="transmembrane region" description="Helical" evidence="11">
    <location>
        <begin position="186"/>
        <end position="207"/>
    </location>
</feature>
<dbReference type="AlphaFoldDB" id="A0A443S8Z7"/>
<evidence type="ECO:0000256" key="10">
    <source>
        <dbReference type="ARBA" id="ARBA00045737"/>
    </source>
</evidence>
<dbReference type="PANTHER" id="PTHR13861">
    <property type="entry name" value="VACUOLAR ATP SYNTHASE SUBUNIT F"/>
    <property type="match status" value="1"/>
</dbReference>
<keyword evidence="8" id="KW-0406">Ion transport</keyword>
<dbReference type="GO" id="GO:0000139">
    <property type="term" value="C:Golgi membrane"/>
    <property type="evidence" value="ECO:0007669"/>
    <property type="project" value="UniProtKB-SubCell"/>
</dbReference>
<feature type="transmembrane region" description="Helical" evidence="11">
    <location>
        <begin position="160"/>
        <end position="180"/>
    </location>
</feature>
<proteinExistence type="inferred from homology"/>
<keyword evidence="5 11" id="KW-0812">Transmembrane</keyword>
<dbReference type="GO" id="GO:0033180">
    <property type="term" value="C:proton-transporting V-type ATPase, V1 domain"/>
    <property type="evidence" value="ECO:0007669"/>
    <property type="project" value="InterPro"/>
</dbReference>
<dbReference type="EMBL" id="NCKV01005545">
    <property type="protein sequence ID" value="RWS24002.1"/>
    <property type="molecule type" value="Genomic_DNA"/>
</dbReference>
<comment type="caution">
    <text evidence="13">The sequence shown here is derived from an EMBL/GenBank/DDBJ whole genome shotgun (WGS) entry which is preliminary data.</text>
</comment>
<dbReference type="VEuPathDB" id="VectorBase:LDEU008038"/>
<dbReference type="InterPro" id="IPR006977">
    <property type="entry name" value="Yip1_dom"/>
</dbReference>
<feature type="transmembrane region" description="Helical" evidence="11">
    <location>
        <begin position="129"/>
        <end position="148"/>
    </location>
</feature>
<dbReference type="OrthoDB" id="440385at2759"/>
<evidence type="ECO:0000313" key="14">
    <source>
        <dbReference type="Proteomes" id="UP000288716"/>
    </source>
</evidence>
<reference evidence="13 14" key="1">
    <citation type="journal article" date="2018" name="Gigascience">
        <title>Genomes of trombidid mites reveal novel predicted allergens and laterally-transferred genes associated with secondary metabolism.</title>
        <authorList>
            <person name="Dong X."/>
            <person name="Chaisiri K."/>
            <person name="Xia D."/>
            <person name="Armstrong S.D."/>
            <person name="Fang Y."/>
            <person name="Donnelly M.J."/>
            <person name="Kadowaki T."/>
            <person name="McGarry J.W."/>
            <person name="Darby A.C."/>
            <person name="Makepeace B.L."/>
        </authorList>
    </citation>
    <scope>NUCLEOTIDE SEQUENCE [LARGE SCALE GENOMIC DNA]</scope>
    <source>
        <strain evidence="13">UoL-UT</strain>
    </source>
</reference>
<keyword evidence="6" id="KW-0375">Hydrogen ion transport</keyword>
<feature type="transmembrane region" description="Helical" evidence="11">
    <location>
        <begin position="105"/>
        <end position="123"/>
    </location>
</feature>
<dbReference type="GO" id="GO:0046961">
    <property type="term" value="F:proton-transporting ATPase activity, rotational mechanism"/>
    <property type="evidence" value="ECO:0007669"/>
    <property type="project" value="InterPro"/>
</dbReference>
<keyword evidence="9 11" id="KW-0472">Membrane</keyword>
<organism evidence="13 14">
    <name type="scientific">Leptotrombidium deliense</name>
    <dbReference type="NCBI Taxonomy" id="299467"/>
    <lineage>
        <taxon>Eukaryota</taxon>
        <taxon>Metazoa</taxon>
        <taxon>Ecdysozoa</taxon>
        <taxon>Arthropoda</taxon>
        <taxon>Chelicerata</taxon>
        <taxon>Arachnida</taxon>
        <taxon>Acari</taxon>
        <taxon>Acariformes</taxon>
        <taxon>Trombidiformes</taxon>
        <taxon>Prostigmata</taxon>
        <taxon>Anystina</taxon>
        <taxon>Parasitengona</taxon>
        <taxon>Trombiculoidea</taxon>
        <taxon>Trombiculidae</taxon>
        <taxon>Leptotrombidium</taxon>
    </lineage>
</organism>
<accession>A0A443S8Z7</accession>
<feature type="domain" description="Yip1" evidence="12">
    <location>
        <begin position="90"/>
        <end position="229"/>
    </location>
</feature>
<evidence type="ECO:0000256" key="4">
    <source>
        <dbReference type="ARBA" id="ARBA00022448"/>
    </source>
</evidence>
<dbReference type="Pfam" id="PF01990">
    <property type="entry name" value="ATP-synt_F"/>
    <property type="match status" value="1"/>
</dbReference>
<evidence type="ECO:0000256" key="5">
    <source>
        <dbReference type="ARBA" id="ARBA00022692"/>
    </source>
</evidence>
<dbReference type="Proteomes" id="UP000288716">
    <property type="component" value="Unassembled WGS sequence"/>
</dbReference>
<comment type="similarity">
    <text evidence="3 11">Belongs to the YIP1 family.</text>
</comment>
<dbReference type="FunFam" id="3.40.50.10580:FF:000001">
    <property type="entry name" value="V-type proton ATPase subunit F"/>
    <property type="match status" value="1"/>
</dbReference>
<evidence type="ECO:0000256" key="2">
    <source>
        <dbReference type="ARBA" id="ARBA00010148"/>
    </source>
</evidence>
<comment type="subcellular location">
    <subcellularLocation>
        <location evidence="11">Golgi apparatus membrane</location>
        <topology evidence="11">Multi-pass membrane protein</topology>
    </subcellularLocation>
    <subcellularLocation>
        <location evidence="1">Membrane</location>
        <topology evidence="1">Multi-pass membrane protein</topology>
    </subcellularLocation>
</comment>
<evidence type="ECO:0000313" key="13">
    <source>
        <dbReference type="EMBL" id="RWS24002.1"/>
    </source>
</evidence>
<sequence length="347" mass="38033">MSYYANDDQRYDNVGYDFGNFDYGMPQNQQQMYSRPQPAIFTPQDDQFNTNPFESKAANGGDPYADEPPLLEELGINFEHITAKTAAVLNPFRNTDSSILSDTDFAGPLVFCLALGGFLMLAGKVIFGYIYGVLVLGCLSIYALLNLMSQTLSISLSCTVSVLGYCLLPMVMLSGISVLINLKTSLIGNGIAFLAVIWCATSASKLFTTALASHNQQALIAYPCALLYVKGKLLAVIGDEDTCVGFLLGGIGEINRTKTPQLNFMVVDKNTVTSEIEETFKGFLKRDDIDIILINQNVAELIRHAIDSHVEAVPAVLEIPSKDQPYDPQKDSILRRAKGLFSAEDYR</sequence>
<evidence type="ECO:0000256" key="3">
    <source>
        <dbReference type="ARBA" id="ARBA00010596"/>
    </source>
</evidence>
<protein>
    <recommendedName>
        <fullName evidence="11">Protein YIPF</fullName>
    </recommendedName>
</protein>
<keyword evidence="4" id="KW-0813">Transport</keyword>
<dbReference type="STRING" id="299467.A0A443S8Z7"/>
<name>A0A443S8Z7_9ACAR</name>
<evidence type="ECO:0000256" key="8">
    <source>
        <dbReference type="ARBA" id="ARBA00023065"/>
    </source>
</evidence>
<dbReference type="SUPFAM" id="SSF159468">
    <property type="entry name" value="AtpF-like"/>
    <property type="match status" value="1"/>
</dbReference>
<evidence type="ECO:0000256" key="7">
    <source>
        <dbReference type="ARBA" id="ARBA00022989"/>
    </source>
</evidence>
<comment type="function">
    <text evidence="10">Subunit of the V1 complex of vacuolar(H+)-ATPase (V-ATPase), a multisubunit enzyme composed of a peripheral complex (V1) that hydrolyzes ATP and a membrane integral complex (V0) that translocates protons. V-ATPase is responsible for acidifying and maintaining the pH of intracellular compartments and in some cell types, is targeted to the plasma membrane, where it is responsible for acidifying the extracellular environment.</text>
</comment>
<keyword evidence="7 11" id="KW-1133">Transmembrane helix</keyword>
<evidence type="ECO:0000256" key="6">
    <source>
        <dbReference type="ARBA" id="ARBA00022781"/>
    </source>
</evidence>
<evidence type="ECO:0000256" key="1">
    <source>
        <dbReference type="ARBA" id="ARBA00004141"/>
    </source>
</evidence>
<dbReference type="PANTHER" id="PTHR13861:SF2">
    <property type="entry name" value="V-TYPE PROTON ATPASE SUBUNIT F"/>
    <property type="match status" value="1"/>
</dbReference>
<dbReference type="Gene3D" id="3.40.50.10580">
    <property type="entry name" value="ATPase, V1 complex, subunit F"/>
    <property type="match status" value="1"/>
</dbReference>
<evidence type="ECO:0000256" key="11">
    <source>
        <dbReference type="RuleBase" id="RU361264"/>
    </source>
</evidence>
<keyword evidence="14" id="KW-1185">Reference proteome</keyword>
<evidence type="ECO:0000256" key="9">
    <source>
        <dbReference type="ARBA" id="ARBA00023136"/>
    </source>
</evidence>
<dbReference type="NCBIfam" id="TIGR01101">
    <property type="entry name" value="V_ATP_synt_F"/>
    <property type="match status" value="1"/>
</dbReference>
<dbReference type="InterPro" id="IPR008218">
    <property type="entry name" value="ATPase_V1-cplx_f_g_su"/>
</dbReference>
<evidence type="ECO:0000259" key="12">
    <source>
        <dbReference type="Pfam" id="PF04893"/>
    </source>
</evidence>
<gene>
    <name evidence="13" type="ORF">B4U80_06797</name>
</gene>
<comment type="similarity">
    <text evidence="2">Belongs to the V-ATPase F subunit family.</text>
</comment>